<evidence type="ECO:0000313" key="7">
    <source>
        <dbReference type="EMBL" id="RNM29596.1"/>
    </source>
</evidence>
<protein>
    <submittedName>
        <fullName evidence="7">Potassium transporter</fullName>
    </submittedName>
</protein>
<evidence type="ECO:0000313" key="8">
    <source>
        <dbReference type="Proteomes" id="UP000276568"/>
    </source>
</evidence>
<keyword evidence="2 5" id="KW-0812">Transmembrane</keyword>
<evidence type="ECO:0000256" key="4">
    <source>
        <dbReference type="ARBA" id="ARBA00023136"/>
    </source>
</evidence>
<feature type="transmembrane region" description="Helical" evidence="5">
    <location>
        <begin position="153"/>
        <end position="176"/>
    </location>
</feature>
<feature type="domain" description="Cation/H+ exchanger transmembrane" evidence="6">
    <location>
        <begin position="14"/>
        <end position="353"/>
    </location>
</feature>
<dbReference type="GO" id="GO:0015297">
    <property type="term" value="F:antiporter activity"/>
    <property type="evidence" value="ECO:0007669"/>
    <property type="project" value="InterPro"/>
</dbReference>
<evidence type="ECO:0000256" key="1">
    <source>
        <dbReference type="ARBA" id="ARBA00004141"/>
    </source>
</evidence>
<evidence type="ECO:0000256" key="5">
    <source>
        <dbReference type="SAM" id="Phobius"/>
    </source>
</evidence>
<comment type="subcellular location">
    <subcellularLocation>
        <location evidence="1">Membrane</location>
        <topology evidence="1">Multi-pass membrane protein</topology>
    </subcellularLocation>
</comment>
<gene>
    <name evidence="7" type="ORF">EDX97_08105</name>
</gene>
<keyword evidence="8" id="KW-1185">Reference proteome</keyword>
<dbReference type="OrthoDB" id="9778229at2"/>
<feature type="transmembrane region" description="Helical" evidence="5">
    <location>
        <begin position="249"/>
        <end position="265"/>
    </location>
</feature>
<evidence type="ECO:0000256" key="3">
    <source>
        <dbReference type="ARBA" id="ARBA00022989"/>
    </source>
</evidence>
<name>A0A3N0HZ39_9FIRM</name>
<feature type="transmembrane region" description="Helical" evidence="5">
    <location>
        <begin position="60"/>
        <end position="79"/>
    </location>
</feature>
<feature type="transmembrane region" description="Helical" evidence="5">
    <location>
        <begin position="221"/>
        <end position="243"/>
    </location>
</feature>
<dbReference type="InterPro" id="IPR038770">
    <property type="entry name" value="Na+/solute_symporter_sf"/>
</dbReference>
<feature type="transmembrane region" description="Helical" evidence="5">
    <location>
        <begin position="188"/>
        <end position="209"/>
    </location>
</feature>
<dbReference type="AlphaFoldDB" id="A0A3N0HZ39"/>
<dbReference type="EMBL" id="RJQC01000003">
    <property type="protein sequence ID" value="RNM29596.1"/>
    <property type="molecule type" value="Genomic_DNA"/>
</dbReference>
<keyword evidence="4 5" id="KW-0472">Membrane</keyword>
<proteinExistence type="predicted"/>
<dbReference type="GO" id="GO:0016020">
    <property type="term" value="C:membrane"/>
    <property type="evidence" value="ECO:0007669"/>
    <property type="project" value="UniProtKB-SubCell"/>
</dbReference>
<feature type="transmembrane region" description="Helical" evidence="5">
    <location>
        <begin position="301"/>
        <end position="319"/>
    </location>
</feature>
<dbReference type="PANTHER" id="PTHR43021">
    <property type="entry name" value="NA(+)/H(+) ANTIPORTER-RELATED"/>
    <property type="match status" value="1"/>
</dbReference>
<feature type="transmembrane region" description="Helical" evidence="5">
    <location>
        <begin position="277"/>
        <end position="295"/>
    </location>
</feature>
<keyword evidence="3 5" id="KW-1133">Transmembrane helix</keyword>
<evidence type="ECO:0000259" key="6">
    <source>
        <dbReference type="Pfam" id="PF00999"/>
    </source>
</evidence>
<feature type="transmembrane region" description="Helical" evidence="5">
    <location>
        <begin position="6"/>
        <end position="23"/>
    </location>
</feature>
<dbReference type="Pfam" id="PF00999">
    <property type="entry name" value="Na_H_Exchanger"/>
    <property type="match status" value="1"/>
</dbReference>
<sequence>MKMLIIRWLLTLVCAFLIGRLMTKIHMPSILGWLIAGMALGPHALAWMPQTILDSNWYNWIQDILSVGVGLMLGTELIWKKLKRYGSALLITTLTQSLGTFLIVSFVFSIVFSFQGVPIWLGFAFGGIALATAPAPALSITQEYHTKGPVTDTLLPMAVLDDIVGIIVFFSVNAAIAKQVSAGSMPWYMVPVMIFLPILIGILPGYITGKWLQRREQPRSILAIILAMIVVTTLFGWVCQRYITPSINLNYVLIGVSFSTVFSNMVSDEKLQTIIKIYNPCLLVALLTTIVNLGAPLNYHLVLGAGGYTVIYIVSRAFGKYCGARFGAHRTELPETVQKYLGLTLLPHSAMSLS</sequence>
<dbReference type="Proteomes" id="UP000276568">
    <property type="component" value="Unassembled WGS sequence"/>
</dbReference>
<comment type="caution">
    <text evidence="7">The sequence shown here is derived from an EMBL/GenBank/DDBJ whole genome shotgun (WGS) entry which is preliminary data.</text>
</comment>
<dbReference type="PANTHER" id="PTHR43021:SF2">
    <property type="entry name" value="CATION_H+ EXCHANGER DOMAIN-CONTAINING PROTEIN"/>
    <property type="match status" value="1"/>
</dbReference>
<evidence type="ECO:0000256" key="2">
    <source>
        <dbReference type="ARBA" id="ARBA00022692"/>
    </source>
</evidence>
<dbReference type="InterPro" id="IPR006153">
    <property type="entry name" value="Cation/H_exchanger_TM"/>
</dbReference>
<reference evidence="7 8" key="1">
    <citation type="submission" date="2018-11" db="EMBL/GenBank/DDBJ databases">
        <title>Clostridium sp. nov., a member of the family Erysipelotrichaceae isolated from pig faeces.</title>
        <authorList>
            <person name="Chang Y.-H."/>
        </authorList>
    </citation>
    <scope>NUCLEOTIDE SEQUENCE [LARGE SCALE GENOMIC DNA]</scope>
    <source>
        <strain evidence="7 8">YH-panp20</strain>
    </source>
</reference>
<dbReference type="Gene3D" id="1.20.1530.20">
    <property type="match status" value="1"/>
</dbReference>
<feature type="transmembrane region" description="Helical" evidence="5">
    <location>
        <begin position="119"/>
        <end position="141"/>
    </location>
</feature>
<feature type="transmembrane region" description="Helical" evidence="5">
    <location>
        <begin position="88"/>
        <end position="113"/>
    </location>
</feature>
<accession>A0A3N0HZ39</accession>
<dbReference type="GO" id="GO:1902600">
    <property type="term" value="P:proton transmembrane transport"/>
    <property type="evidence" value="ECO:0007669"/>
    <property type="project" value="InterPro"/>
</dbReference>
<feature type="transmembrane region" description="Helical" evidence="5">
    <location>
        <begin position="30"/>
        <end position="48"/>
    </location>
</feature>
<organism evidence="7 8">
    <name type="scientific">Absicoccus porci</name>
    <dbReference type="NCBI Taxonomy" id="2486576"/>
    <lineage>
        <taxon>Bacteria</taxon>
        <taxon>Bacillati</taxon>
        <taxon>Bacillota</taxon>
        <taxon>Erysipelotrichia</taxon>
        <taxon>Erysipelotrichales</taxon>
        <taxon>Erysipelotrichaceae</taxon>
        <taxon>Absicoccus</taxon>
    </lineage>
</organism>